<dbReference type="PROSITE" id="PS50191">
    <property type="entry name" value="CRAL_TRIO"/>
    <property type="match status" value="1"/>
</dbReference>
<dbReference type="CDD" id="cd04404">
    <property type="entry name" value="RhoGAP-p50rhoGAP"/>
    <property type="match status" value="1"/>
</dbReference>
<organism evidence="5 6">
    <name type="scientific">Neotoma lepida</name>
    <name type="common">Desert woodrat</name>
    <dbReference type="NCBI Taxonomy" id="56216"/>
    <lineage>
        <taxon>Eukaryota</taxon>
        <taxon>Metazoa</taxon>
        <taxon>Chordata</taxon>
        <taxon>Craniata</taxon>
        <taxon>Vertebrata</taxon>
        <taxon>Euteleostomi</taxon>
        <taxon>Mammalia</taxon>
        <taxon>Eutheria</taxon>
        <taxon>Euarchontoglires</taxon>
        <taxon>Glires</taxon>
        <taxon>Rodentia</taxon>
        <taxon>Myomorpha</taxon>
        <taxon>Muroidea</taxon>
        <taxon>Cricetidae</taxon>
        <taxon>Neotominae</taxon>
        <taxon>Neotoma</taxon>
    </lineage>
</organism>
<dbReference type="GO" id="GO:0007264">
    <property type="term" value="P:small GTPase-mediated signal transduction"/>
    <property type="evidence" value="ECO:0007669"/>
    <property type="project" value="TreeGrafter"/>
</dbReference>
<dbReference type="Gene3D" id="1.10.555.10">
    <property type="entry name" value="Rho GTPase activation protein"/>
    <property type="match status" value="1"/>
</dbReference>
<gene>
    <name evidence="5" type="ORF">A6R68_06016</name>
</gene>
<dbReference type="InterPro" id="IPR001251">
    <property type="entry name" value="CRAL-TRIO_dom"/>
</dbReference>
<name>A0A1A6GHT0_NEOLE</name>
<protein>
    <recommendedName>
        <fullName evidence="7">Rho-GAP domain-containing protein</fullName>
    </recommendedName>
</protein>
<dbReference type="InterPro" id="IPR036865">
    <property type="entry name" value="CRAL-TRIO_dom_sf"/>
</dbReference>
<dbReference type="PANTHER" id="PTHR45808">
    <property type="entry name" value="RHO GTPASE-ACTIVATING PROTEIN 68F"/>
    <property type="match status" value="1"/>
</dbReference>
<comment type="caution">
    <text evidence="5">The sequence shown here is derived from an EMBL/GenBank/DDBJ whole genome shotgun (WGS) entry which is preliminary data.</text>
</comment>
<dbReference type="SMART" id="SM00324">
    <property type="entry name" value="RhoGAP"/>
    <property type="match status" value="1"/>
</dbReference>
<dbReference type="GO" id="GO:0005096">
    <property type="term" value="F:GTPase activator activity"/>
    <property type="evidence" value="ECO:0007669"/>
    <property type="project" value="UniProtKB-KW"/>
</dbReference>
<dbReference type="InterPro" id="IPR049592">
    <property type="entry name" value="ARHGAP1_RhoGAP"/>
</dbReference>
<evidence type="ECO:0000256" key="2">
    <source>
        <dbReference type="SAM" id="MobiDB-lite"/>
    </source>
</evidence>
<keyword evidence="6" id="KW-1185">Reference proteome</keyword>
<keyword evidence="1" id="KW-0343">GTPase activation</keyword>
<dbReference type="GO" id="GO:2001136">
    <property type="term" value="P:negative regulation of endocytic recycling"/>
    <property type="evidence" value="ECO:0007669"/>
    <property type="project" value="TreeGrafter"/>
</dbReference>
<proteinExistence type="predicted"/>
<reference evidence="5 6" key="1">
    <citation type="submission" date="2016-06" db="EMBL/GenBank/DDBJ databases">
        <title>The Draft Genome Sequence and Annotation of the Desert Woodrat Neotoma lepida.</title>
        <authorList>
            <person name="Campbell M."/>
            <person name="Oakeson K.F."/>
            <person name="Yandell M."/>
            <person name="Halpert J.R."/>
            <person name="Dearing D."/>
        </authorList>
    </citation>
    <scope>NUCLEOTIDE SEQUENCE [LARGE SCALE GENOMIC DNA]</scope>
    <source>
        <strain evidence="5">417</strain>
        <tissue evidence="5">Liver</tissue>
    </source>
</reference>
<dbReference type="AlphaFoldDB" id="A0A1A6GHT0"/>
<dbReference type="PROSITE" id="PS50238">
    <property type="entry name" value="RHOGAP"/>
    <property type="match status" value="1"/>
</dbReference>
<dbReference type="FunFam" id="1.10.555.10:FF:000024">
    <property type="entry name" value="Rho GTPase-activating protein 1"/>
    <property type="match status" value="1"/>
</dbReference>
<dbReference type="SUPFAM" id="SSF48350">
    <property type="entry name" value="GTPase activation domain, GAP"/>
    <property type="match status" value="1"/>
</dbReference>
<evidence type="ECO:0000259" key="4">
    <source>
        <dbReference type="PROSITE" id="PS50238"/>
    </source>
</evidence>
<dbReference type="STRING" id="56216.A0A1A6GHT0"/>
<evidence type="ECO:0000259" key="3">
    <source>
        <dbReference type="PROSITE" id="PS50191"/>
    </source>
</evidence>
<feature type="domain" description="CRAL-TRIO" evidence="3">
    <location>
        <begin position="84"/>
        <end position="151"/>
    </location>
</feature>
<dbReference type="PANTHER" id="PTHR45808:SF6">
    <property type="entry name" value="RHO GTPASE-ACTIVATING PROTEIN 1"/>
    <property type="match status" value="1"/>
</dbReference>
<dbReference type="EMBL" id="LZPO01096786">
    <property type="protein sequence ID" value="OBS65424.1"/>
    <property type="molecule type" value="Genomic_DNA"/>
</dbReference>
<evidence type="ECO:0000313" key="6">
    <source>
        <dbReference type="Proteomes" id="UP000092124"/>
    </source>
</evidence>
<feature type="compositionally biased region" description="Basic and acidic residues" evidence="2">
    <location>
        <begin position="28"/>
        <end position="48"/>
    </location>
</feature>
<dbReference type="Proteomes" id="UP000092124">
    <property type="component" value="Unassembled WGS sequence"/>
</dbReference>
<dbReference type="SUPFAM" id="SSF52087">
    <property type="entry name" value="CRAL/TRIO domain"/>
    <property type="match status" value="1"/>
</dbReference>
<dbReference type="CDD" id="cd00170">
    <property type="entry name" value="SEC14"/>
    <property type="match status" value="1"/>
</dbReference>
<feature type="domain" description="Rho-GAP" evidence="4">
    <location>
        <begin position="177"/>
        <end position="364"/>
    </location>
</feature>
<accession>A0A1A6GHT0</accession>
<dbReference type="Pfam" id="PF13716">
    <property type="entry name" value="CRAL_TRIO_2"/>
    <property type="match status" value="1"/>
</dbReference>
<dbReference type="Pfam" id="PF00620">
    <property type="entry name" value="RhoGAP"/>
    <property type="match status" value="1"/>
</dbReference>
<dbReference type="Gene3D" id="3.40.525.10">
    <property type="entry name" value="CRAL-TRIO lipid binding domain"/>
    <property type="match status" value="1"/>
</dbReference>
<sequence>MDPLSELQDDLTLDDTSQALNQLKLASIDEKNWPSDEMPDFPKSDDSKSSSPEPVTHLKWDDPYYDIARHQIVEVAVSYLSCRYKKNIKALYIVHPTMFIKTLLILFKPLISFKFGRKIFYVNYLSELSEHVKLEQLGIPRQVLKYDDFLKSTQKSPATAPKPMPPRPPLPNQQFGVSLQHLQEKNPDQEPIPIVLRETVAYLQAHALTTEGIFRRSANTQVVREVQQKYNMGLPVDFDQYNELHLPAVILKTFLRELPEPLLTFDLYPHVVGFLSIDESQRVEVTQQVLQTLPEENYQVLRFLTAFLVQISAHSDQNKMTNTNLAVVFGPNLLWAKDAAITLKAINPINTFTKFLLDHQGELFPNTDAQGV</sequence>
<evidence type="ECO:0008006" key="7">
    <source>
        <dbReference type="Google" id="ProtNLM"/>
    </source>
</evidence>
<dbReference type="InterPro" id="IPR008936">
    <property type="entry name" value="Rho_GTPase_activation_prot"/>
</dbReference>
<dbReference type="GO" id="GO:0005737">
    <property type="term" value="C:cytoplasm"/>
    <property type="evidence" value="ECO:0007669"/>
    <property type="project" value="TreeGrafter"/>
</dbReference>
<dbReference type="InterPro" id="IPR000198">
    <property type="entry name" value="RhoGAP_dom"/>
</dbReference>
<evidence type="ECO:0000313" key="5">
    <source>
        <dbReference type="EMBL" id="OBS65424.1"/>
    </source>
</evidence>
<dbReference type="OrthoDB" id="19923at2759"/>
<evidence type="ECO:0000256" key="1">
    <source>
        <dbReference type="ARBA" id="ARBA00022468"/>
    </source>
</evidence>
<feature type="region of interest" description="Disordered" evidence="2">
    <location>
        <begin position="28"/>
        <end position="54"/>
    </location>
</feature>